<dbReference type="EMBL" id="CP076749">
    <property type="protein sequence ID" value="QWW22591.1"/>
    <property type="molecule type" value="Genomic_DNA"/>
</dbReference>
<evidence type="ECO:0000256" key="12">
    <source>
        <dbReference type="SAM" id="Phobius"/>
    </source>
</evidence>
<sequence length="1603" mass="179943">MLQQPIVAPLQQTLWPLDATIRSNCSLGESIRRPLFDPYKSAPNPCFIACALLLTQLVLAVAVLSQTALVLFKNKYGPFSIKYSFGSPWSFRSVGTAQILRANSALLQGLVLLIVVLLNGESLSTLTFGSVINQAAVVSSAVALLLVVPLHIVEITRSVVGHGSLLVYWFTSTTFWTIVLLNDIFSQHKVFVPHSDKDAISIAITAEIFLVLNSLFVSILENYFYTPSKELLEYFELNGWEASTVRNLVDELLFIWVNPMLKEVYSTENIEADDIPSVEVGLKSDVLSQIFKKKWSEEIERATWWRDRRVRKAKAPSAKDNEIRPQLLLVITKMYWKTALKGIFCQLMEIVADTTVPFLLQAFITFFTKYAVAKEANKETPPIVIGFTLAFGIYAVSVWRFFSFNQLFVSFFRISFGVQSSLTTTSYEKALKLSPDARKEKNTGEIVNHVSVDVGVIARCLETFSDAFVIPVRLALCLGALYKLLGNSTWAGFAVSVVMVPLSSKVSMAIFSLFKTQMEYKDERTRLTSEILNSIKSIKLYSWEKPMLKRLDEIRNQKELKNARHIGIWNAGSDFVWEIIPFFISCAVYGTYGFFAKTPLTPAIIFPALSLFDQLSDPINMIPHIFSQIAEAKVSLNRLQKFFIMDEMETDIVTRTNKPSKKGEETVVVSNASFVWSQKEALKSDGERKYALQNINFKAKKGELTCIVGRVGAGKTTLLKSIVGEIPVVRNDDTQITVNGTVAYCAQNAWILNSSVRENILFGRKFDRKFYDKTIEACQLERDFEVLPHGDSTLVGEKGISLSGGQKARLSLARAVYSRADIYLLDDVLSAVDAHVGKRITQAVLSSSGLLASKTIILATNSVKVLKLAHQTYFLREGQIIEQGTHDTLMNKKGEIAELIAEFASDGQDQEEEVVSESSSDSDDSEEPKAFEPKSVAEMEAIEEAGMPLAKVQSHQTIGHASIVSFDHKYQFEEGFGETQKESENKETKEKGKIKLVVYLEYIKACRYPFIILWSLLSVLVSVAIIYGRVVLKSWSEKNYDHGYNVKPAFYLTLYAATGIFGGGIKIINSFILWTFCAIHSSRYFHDRMANSILRAPMSFFDTTPVGRILNRFSDDIAVLDDQILWISVMLFTCVSETVIRIGIVIFNLPIMIIILPVLVYVFLQYRNYFIPTSRALKRLRSALRSPVFSHLQESINGAETLRAYNENDRFIYANKKKVDDVIKTDFVSQITNRWLSMRLQSISALVVLASSLSTLLSLVSKNPFSPSMIGFLMTYVFSSTSYLNGIIRMSSEAEVRLVAIERLIEYGNIAPEADEIIENNRPPLEWPNRGVVEFKNYSTSYRPGLPPVLKNINLHIRPSEKIGIVGRTGAGKSSLTLALFRIIEAIEGNIDIDAIDTSKIGLFDLRRQLNIIPQDAHAFEGTVRQNLDPFDQYTDEELWRVLELAHLKGHVESMKTETKDNGEEEGKRSKSKEDDEEPQVGLRAKIDEGGANLSSGQRQLLCLARALLKTSQVLVLDEATAAVDVQTDKIIQETIRAEFKDKTILTIAHRLDTIMDSDRILVLDSGQVKEFDSPKTLLADKTSMFYSLCKEGGYLSKQNDED</sequence>
<feature type="transmembrane region" description="Helical" evidence="12">
    <location>
        <begin position="350"/>
        <end position="371"/>
    </location>
</feature>
<dbReference type="InterPro" id="IPR044726">
    <property type="entry name" value="ABCC_6TM_D2"/>
</dbReference>
<name>A0A8F2W2G9_CANAR</name>
<dbReference type="PANTHER" id="PTHR24223:SF443">
    <property type="entry name" value="MULTIDRUG-RESISTANCE LIKE PROTEIN 1, ISOFORM I"/>
    <property type="match status" value="1"/>
</dbReference>
<dbReference type="PANTHER" id="PTHR24223">
    <property type="entry name" value="ATP-BINDING CASSETTE SUB-FAMILY C"/>
    <property type="match status" value="1"/>
</dbReference>
<evidence type="ECO:0000256" key="7">
    <source>
        <dbReference type="ARBA" id="ARBA00022840"/>
    </source>
</evidence>
<keyword evidence="7" id="KW-0067">ATP-binding</keyword>
<keyword evidence="9 12" id="KW-1133">Transmembrane helix</keyword>
<evidence type="ECO:0000256" key="10">
    <source>
        <dbReference type="ARBA" id="ARBA00023136"/>
    </source>
</evidence>
<evidence type="ECO:0000256" key="11">
    <source>
        <dbReference type="SAM" id="MobiDB-lite"/>
    </source>
</evidence>
<keyword evidence="5" id="KW-0677">Repeat</keyword>
<evidence type="ECO:0008006" key="16">
    <source>
        <dbReference type="Google" id="ProtNLM"/>
    </source>
</evidence>
<dbReference type="PROSITE" id="PS50929">
    <property type="entry name" value="ABC_TM1F"/>
    <property type="match status" value="2"/>
</dbReference>
<comment type="subcellular location">
    <subcellularLocation>
        <location evidence="1">Vacuole membrane</location>
        <topology evidence="1">Multi-pass membrane protein</topology>
    </subcellularLocation>
</comment>
<keyword evidence="4 12" id="KW-0812">Transmembrane</keyword>
<comment type="similarity">
    <text evidence="2">Belongs to the ABC transporter superfamily. ABCC family. Conjugate transporter (TC 3.A.1.208) subfamily.</text>
</comment>
<dbReference type="PROSITE" id="PS00211">
    <property type="entry name" value="ABC_TRANSPORTER_1"/>
    <property type="match status" value="2"/>
</dbReference>
<keyword evidence="3" id="KW-0813">Transport</keyword>
<dbReference type="FunFam" id="1.20.1560.10:FF:000013">
    <property type="entry name" value="ABC transporter C family member 2"/>
    <property type="match status" value="1"/>
</dbReference>
<proteinExistence type="inferred from homology"/>
<keyword evidence="10 12" id="KW-0472">Membrane</keyword>
<protein>
    <recommendedName>
        <fullName evidence="16">Multi drug resistance-associated protein</fullName>
    </recommendedName>
</protein>
<evidence type="ECO:0000313" key="15">
    <source>
        <dbReference type="EMBL" id="QWW22591.1"/>
    </source>
</evidence>
<evidence type="ECO:0000256" key="2">
    <source>
        <dbReference type="ARBA" id="ARBA00009726"/>
    </source>
</evidence>
<dbReference type="CDD" id="cd18580">
    <property type="entry name" value="ABC_6TM_ABCC_D2"/>
    <property type="match status" value="1"/>
</dbReference>
<keyword evidence="8" id="KW-1278">Translocase</keyword>
<feature type="compositionally biased region" description="Basic and acidic residues" evidence="11">
    <location>
        <begin position="1453"/>
        <end position="1474"/>
    </location>
</feature>
<evidence type="ECO:0000256" key="3">
    <source>
        <dbReference type="ARBA" id="ARBA00022448"/>
    </source>
</evidence>
<dbReference type="InterPro" id="IPR011527">
    <property type="entry name" value="ABC1_TM_dom"/>
</dbReference>
<evidence type="ECO:0000256" key="8">
    <source>
        <dbReference type="ARBA" id="ARBA00022967"/>
    </source>
</evidence>
<feature type="region of interest" description="Disordered" evidence="11">
    <location>
        <begin position="1453"/>
        <end position="1480"/>
    </location>
</feature>
<dbReference type="Gene3D" id="1.20.1560.10">
    <property type="entry name" value="ABC transporter type 1, transmembrane domain"/>
    <property type="match status" value="2"/>
</dbReference>
<dbReference type="InterPro" id="IPR036640">
    <property type="entry name" value="ABC1_TM_sf"/>
</dbReference>
<dbReference type="InterPro" id="IPR003593">
    <property type="entry name" value="AAA+_ATPase"/>
</dbReference>
<feature type="domain" description="ABC transporter" evidence="13">
    <location>
        <begin position="667"/>
        <end position="902"/>
    </location>
</feature>
<gene>
    <name evidence="15" type="ORF">CA7LBN_001337</name>
</gene>
<dbReference type="GO" id="GO:0005524">
    <property type="term" value="F:ATP binding"/>
    <property type="evidence" value="ECO:0007669"/>
    <property type="project" value="UniProtKB-KW"/>
</dbReference>
<dbReference type="GO" id="GO:0000329">
    <property type="term" value="C:fungal-type vacuole membrane"/>
    <property type="evidence" value="ECO:0007669"/>
    <property type="project" value="UniProtKB-ARBA"/>
</dbReference>
<accession>A0A8F2W2G9</accession>
<dbReference type="InterPro" id="IPR003439">
    <property type="entry name" value="ABC_transporter-like_ATP-bd"/>
</dbReference>
<evidence type="ECO:0000256" key="5">
    <source>
        <dbReference type="ARBA" id="ARBA00022737"/>
    </source>
</evidence>
<feature type="transmembrane region" description="Helical" evidence="12">
    <location>
        <begin position="165"/>
        <end position="185"/>
    </location>
</feature>
<evidence type="ECO:0000256" key="4">
    <source>
        <dbReference type="ARBA" id="ARBA00022692"/>
    </source>
</evidence>
<feature type="transmembrane region" description="Helical" evidence="12">
    <location>
        <begin position="131"/>
        <end position="153"/>
    </location>
</feature>
<feature type="compositionally biased region" description="Acidic residues" evidence="11">
    <location>
        <begin position="908"/>
        <end position="926"/>
    </location>
</feature>
<dbReference type="PROSITE" id="PS50893">
    <property type="entry name" value="ABC_TRANSPORTER_2"/>
    <property type="match status" value="2"/>
</dbReference>
<dbReference type="InterPro" id="IPR044746">
    <property type="entry name" value="ABCC_6TM_D1"/>
</dbReference>
<feature type="region of interest" description="Disordered" evidence="11">
    <location>
        <begin position="906"/>
        <end position="932"/>
    </location>
</feature>
<dbReference type="Gene3D" id="3.40.50.300">
    <property type="entry name" value="P-loop containing nucleotide triphosphate hydrolases"/>
    <property type="match status" value="2"/>
</dbReference>
<feature type="domain" description="ABC transmembrane type-1" evidence="14">
    <location>
        <begin position="342"/>
        <end position="631"/>
    </location>
</feature>
<evidence type="ECO:0000256" key="6">
    <source>
        <dbReference type="ARBA" id="ARBA00022741"/>
    </source>
</evidence>
<feature type="domain" description="ABC transporter" evidence="13">
    <location>
        <begin position="1333"/>
        <end position="1591"/>
    </location>
</feature>
<dbReference type="InterPro" id="IPR050173">
    <property type="entry name" value="ABC_transporter_C-like"/>
</dbReference>
<dbReference type="InterPro" id="IPR027417">
    <property type="entry name" value="P-loop_NTPase"/>
</dbReference>
<feature type="transmembrane region" description="Helical" evidence="12">
    <location>
        <begin position="200"/>
        <end position="220"/>
    </location>
</feature>
<dbReference type="InterPro" id="IPR017871">
    <property type="entry name" value="ABC_transporter-like_CS"/>
</dbReference>
<dbReference type="GO" id="GO:0016887">
    <property type="term" value="F:ATP hydrolysis activity"/>
    <property type="evidence" value="ECO:0007669"/>
    <property type="project" value="InterPro"/>
</dbReference>
<organism evidence="15">
    <name type="scientific">Candidozyma auris</name>
    <name type="common">Yeast</name>
    <name type="synonym">Candida auris</name>
    <dbReference type="NCBI Taxonomy" id="498019"/>
    <lineage>
        <taxon>Eukaryota</taxon>
        <taxon>Fungi</taxon>
        <taxon>Dikarya</taxon>
        <taxon>Ascomycota</taxon>
        <taxon>Saccharomycotina</taxon>
        <taxon>Pichiomycetes</taxon>
        <taxon>Metschnikowiaceae</taxon>
        <taxon>Candidozyma</taxon>
    </lineage>
</organism>
<feature type="transmembrane region" description="Helical" evidence="12">
    <location>
        <begin position="1010"/>
        <end position="1032"/>
    </location>
</feature>
<dbReference type="Pfam" id="PF00005">
    <property type="entry name" value="ABC_tran"/>
    <property type="match status" value="2"/>
</dbReference>
<dbReference type="FunFam" id="3.40.50.300:FF:000565">
    <property type="entry name" value="ABC bile acid transporter"/>
    <property type="match status" value="1"/>
</dbReference>
<dbReference type="CDD" id="cd18579">
    <property type="entry name" value="ABC_6TM_ABCC_D1"/>
    <property type="match status" value="1"/>
</dbReference>
<dbReference type="CDD" id="cd03244">
    <property type="entry name" value="ABCC_MRP_domain2"/>
    <property type="match status" value="1"/>
</dbReference>
<reference evidence="15" key="1">
    <citation type="submission" date="2021-06" db="EMBL/GenBank/DDBJ databases">
        <title>Candida auris outbreak in lebanese hospital.</title>
        <authorList>
            <person name="Finianos M."/>
        </authorList>
    </citation>
    <scope>NUCLEOTIDE SEQUENCE</scope>
    <source>
        <strain evidence="15">CA7LBN</strain>
    </source>
</reference>
<dbReference type="FunFam" id="3.40.50.300:FF:000450">
    <property type="entry name" value="ABC transporter C family member 2"/>
    <property type="match status" value="1"/>
</dbReference>
<dbReference type="SUPFAM" id="SSF90123">
    <property type="entry name" value="ABC transporter transmembrane region"/>
    <property type="match status" value="2"/>
</dbReference>
<feature type="transmembrane region" description="Helical" evidence="12">
    <location>
        <begin position="491"/>
        <end position="514"/>
    </location>
</feature>
<dbReference type="SMART" id="SM00382">
    <property type="entry name" value="AAA"/>
    <property type="match status" value="2"/>
</dbReference>
<dbReference type="Pfam" id="PF00664">
    <property type="entry name" value="ABC_membrane"/>
    <property type="match status" value="2"/>
</dbReference>
<feature type="transmembrane region" description="Helical" evidence="12">
    <location>
        <begin position="383"/>
        <end position="402"/>
    </location>
</feature>
<dbReference type="FunFam" id="1.20.1560.10:FF:000006">
    <property type="entry name" value="ATP-binding cassette, sub-family C (CFTR/MRP), member 9"/>
    <property type="match status" value="1"/>
</dbReference>
<evidence type="ECO:0000256" key="1">
    <source>
        <dbReference type="ARBA" id="ARBA00004128"/>
    </source>
</evidence>
<feature type="transmembrane region" description="Helical" evidence="12">
    <location>
        <begin position="46"/>
        <end position="72"/>
    </location>
</feature>
<dbReference type="SUPFAM" id="SSF52540">
    <property type="entry name" value="P-loop containing nucleoside triphosphate hydrolases"/>
    <property type="match status" value="2"/>
</dbReference>
<keyword evidence="6" id="KW-0547">Nucleotide-binding</keyword>
<feature type="transmembrane region" description="Helical" evidence="12">
    <location>
        <begin position="99"/>
        <end position="119"/>
    </location>
</feature>
<dbReference type="CDD" id="cd03250">
    <property type="entry name" value="ABCC_MRP_domain1"/>
    <property type="match status" value="1"/>
</dbReference>
<feature type="transmembrane region" description="Helical" evidence="12">
    <location>
        <begin position="1150"/>
        <end position="1171"/>
    </location>
</feature>
<feature type="domain" description="ABC transmembrane type-1" evidence="14">
    <location>
        <begin position="1010"/>
        <end position="1293"/>
    </location>
</feature>
<dbReference type="Proteomes" id="UP000825438">
    <property type="component" value="Chromosome I"/>
</dbReference>
<evidence type="ECO:0000259" key="13">
    <source>
        <dbReference type="PROSITE" id="PS50893"/>
    </source>
</evidence>
<evidence type="ECO:0000259" key="14">
    <source>
        <dbReference type="PROSITE" id="PS50929"/>
    </source>
</evidence>
<feature type="transmembrane region" description="Helical" evidence="12">
    <location>
        <begin position="1052"/>
        <end position="1079"/>
    </location>
</feature>
<dbReference type="GO" id="GO:0140359">
    <property type="term" value="F:ABC-type transporter activity"/>
    <property type="evidence" value="ECO:0007669"/>
    <property type="project" value="InterPro"/>
</dbReference>
<evidence type="ECO:0000256" key="9">
    <source>
        <dbReference type="ARBA" id="ARBA00022989"/>
    </source>
</evidence>